<evidence type="ECO:0000256" key="5">
    <source>
        <dbReference type="ARBA" id="ARBA00022729"/>
    </source>
</evidence>
<dbReference type="EMBL" id="BC098653">
    <property type="protein sequence ID" value="AAH98653.1"/>
    <property type="molecule type" value="mRNA"/>
</dbReference>
<evidence type="ECO:0000256" key="2">
    <source>
        <dbReference type="ARBA" id="ARBA00011207"/>
    </source>
</evidence>
<keyword evidence="4" id="KW-0165">Cleavage on pair of basic residues</keyword>
<reference evidence="9" key="1">
    <citation type="journal article" date="2004" name="Genome Res.">
        <title>The status, quality, and expansion of the NIH full-length cDNA project: the Mammalian Gene Collection (MGC).</title>
        <authorList>
            <consortium name="The MGC Project Team"/>
            <person name="Gerhard D.S."/>
            <person name="Wagner L."/>
            <person name="Feingold E.A."/>
            <person name="Shenmen C.M."/>
            <person name="Grouse L.H."/>
            <person name="Schuler G."/>
            <person name="Klein S.L."/>
            <person name="Old S."/>
            <person name="Rasooly R."/>
            <person name="Good P."/>
            <person name="Guyer M."/>
            <person name="Peck A.M."/>
            <person name="Derge J.G."/>
            <person name="Lipman D."/>
            <person name="Collins F.S."/>
            <person name="Jang W."/>
            <person name="Sherry S."/>
            <person name="Feolo M."/>
            <person name="Misquitta L."/>
            <person name="Lee E."/>
            <person name="Rotmistrovsky K."/>
            <person name="Greenhut S.F."/>
            <person name="Schaefer C.F."/>
            <person name="Buetow K."/>
            <person name="Bonner T.I."/>
            <person name="Haussler D."/>
            <person name="Kent J."/>
            <person name="Kiekhaus M."/>
            <person name="Furey T."/>
            <person name="Brent M."/>
            <person name="Prange C."/>
            <person name="Schreiber K."/>
            <person name="Shapiro N."/>
            <person name="Bhat N.K."/>
            <person name="Hopkins R.F."/>
            <person name="Hsie F."/>
            <person name="Driscoll T."/>
            <person name="Soares M.B."/>
            <person name="Casavant T.L."/>
            <person name="Scheetz T.E."/>
            <person name="Brown-stein M.J."/>
            <person name="Usdin T.B."/>
            <person name="Toshiyuki S."/>
            <person name="Carninci P."/>
            <person name="Piao Y."/>
            <person name="Dudekula D.B."/>
            <person name="Ko M.S."/>
            <person name="Kawakami K."/>
            <person name="Suzuki Y."/>
            <person name="Sugano S."/>
            <person name="Gruber C.E."/>
            <person name="Smith M.R."/>
            <person name="Simmons B."/>
            <person name="Moore T."/>
            <person name="Waterman R."/>
            <person name="Johnson S.L."/>
            <person name="Ruan Y."/>
            <person name="Wei C.L."/>
            <person name="Mathavan S."/>
            <person name="Gunaratne P.H."/>
            <person name="Wu J."/>
            <person name="Garcia A.M."/>
            <person name="Hulyk S.W."/>
            <person name="Fuh E."/>
            <person name="Yuan Y."/>
            <person name="Sneed A."/>
            <person name="Kowis C."/>
            <person name="Hodgson A."/>
            <person name="Muzny D.M."/>
            <person name="McPherson J."/>
            <person name="Gibbs R.A."/>
            <person name="Fahey J."/>
            <person name="Helton E."/>
            <person name="Ketteman M."/>
            <person name="Madan A."/>
            <person name="Rodrigues S."/>
            <person name="Sanchez A."/>
            <person name="Whiting M."/>
            <person name="Madari A."/>
            <person name="Young A.C."/>
            <person name="Wetherby K.D."/>
            <person name="Granite S.J."/>
            <person name="Kwong P.N."/>
            <person name="Brinkley C.P."/>
            <person name="Pearson R.L."/>
            <person name="Bouffard G.G."/>
            <person name="Blakesly R.W."/>
            <person name="Green E.D."/>
            <person name="Dickson M.C."/>
            <person name="Rodriguez A.C."/>
            <person name="Grimwood J."/>
            <person name="Schmutz J."/>
            <person name="Myers R.M."/>
            <person name="Butterfield Y.S."/>
            <person name="Griffith M."/>
            <person name="Griffith O.L."/>
            <person name="Krzywinski M.I."/>
            <person name="Liao N."/>
            <person name="Morin R."/>
            <person name="Morrin R."/>
            <person name="Palmquist D."/>
            <person name="Petrescu A.S."/>
            <person name="Skalska U."/>
            <person name="Smailus D.E."/>
            <person name="Stott J.M."/>
            <person name="Schnerch A."/>
            <person name="Schein J.E."/>
            <person name="Jones S.J."/>
            <person name="Holt R.A."/>
            <person name="Baross A."/>
            <person name="Marra M.A."/>
            <person name="Clifton S."/>
            <person name="Makowski K.A."/>
            <person name="Bosak S."/>
            <person name="Malek J."/>
        </authorList>
    </citation>
    <scope>NUCLEOTIDE SEQUENCE [LARGE SCALE MRNA]</scope>
    <source>
        <tissue evidence="9">Thymus</tissue>
    </source>
</reference>
<dbReference type="PANTHER" id="PTHR10423">
    <property type="entry name" value="INSULIN-LIKE 3"/>
    <property type="match status" value="1"/>
</dbReference>
<proteinExistence type="evidence at transcript level"/>
<comment type="subunit">
    <text evidence="2">Heterodimer of a B chain and an A chain linked by two disulfide bonds.</text>
</comment>
<comment type="subcellular location">
    <subcellularLocation>
        <location evidence="1">Secreted</location>
    </subcellularLocation>
</comment>
<dbReference type="AlphaFoldDB" id="Q4KMB3"/>
<dbReference type="GO" id="GO:0005576">
    <property type="term" value="C:extracellular region"/>
    <property type="evidence" value="ECO:0007669"/>
    <property type="project" value="UniProtKB-SubCell"/>
</dbReference>
<evidence type="ECO:0000256" key="4">
    <source>
        <dbReference type="ARBA" id="ARBA00022685"/>
    </source>
</evidence>
<dbReference type="RGD" id="620117">
    <property type="gene designation" value="Insl3"/>
</dbReference>
<feature type="compositionally biased region" description="Basic and acidic residues" evidence="7">
    <location>
        <begin position="55"/>
        <end position="71"/>
    </location>
</feature>
<dbReference type="SUPFAM" id="SSF56994">
    <property type="entry name" value="Insulin-like"/>
    <property type="match status" value="1"/>
</dbReference>
<feature type="signal peptide" evidence="8">
    <location>
        <begin position="1"/>
        <end position="15"/>
    </location>
</feature>
<name>Q4KMB3_RAT</name>
<evidence type="ECO:0000256" key="3">
    <source>
        <dbReference type="ARBA" id="ARBA00022525"/>
    </source>
</evidence>
<feature type="chain" id="PRO_5012768272" evidence="8">
    <location>
        <begin position="16"/>
        <end position="71"/>
    </location>
</feature>
<evidence type="ECO:0000256" key="8">
    <source>
        <dbReference type="SAM" id="SignalP"/>
    </source>
</evidence>
<evidence type="ECO:0000313" key="9">
    <source>
        <dbReference type="EMBL" id="AAH98653.1"/>
    </source>
</evidence>
<evidence type="ECO:0000256" key="6">
    <source>
        <dbReference type="ARBA" id="ARBA00023157"/>
    </source>
</evidence>
<gene>
    <name evidence="9 10" type="primary">Insl3</name>
</gene>
<keyword evidence="3" id="KW-0964">Secreted</keyword>
<evidence type="ECO:0000256" key="7">
    <source>
        <dbReference type="SAM" id="MobiDB-lite"/>
    </source>
</evidence>
<evidence type="ECO:0000256" key="1">
    <source>
        <dbReference type="ARBA" id="ARBA00004613"/>
    </source>
</evidence>
<evidence type="ECO:0000313" key="10">
    <source>
        <dbReference type="RGD" id="620117"/>
    </source>
</evidence>
<dbReference type="PANTHER" id="PTHR10423:SF3">
    <property type="entry name" value="INSULIN-LIKE 3"/>
    <property type="match status" value="1"/>
</dbReference>
<organism evidence="9">
    <name type="scientific">Rattus norvegicus</name>
    <name type="common">Rat</name>
    <dbReference type="NCBI Taxonomy" id="10116"/>
    <lineage>
        <taxon>Eukaryota</taxon>
        <taxon>Metazoa</taxon>
        <taxon>Chordata</taxon>
        <taxon>Craniata</taxon>
        <taxon>Vertebrata</taxon>
        <taxon>Euteleostomi</taxon>
        <taxon>Mammalia</taxon>
        <taxon>Eutheria</taxon>
        <taxon>Euarchontoglires</taxon>
        <taxon>Glires</taxon>
        <taxon>Rodentia</taxon>
        <taxon>Myomorpha</taxon>
        <taxon>Muroidea</taxon>
        <taxon>Muridae</taxon>
        <taxon>Murinae</taxon>
        <taxon>Rattus</taxon>
    </lineage>
</organism>
<keyword evidence="5 8" id="KW-0732">Signal</keyword>
<keyword evidence="6" id="KW-1015">Disulfide bond</keyword>
<sequence length="71" mass="7772">MHALLLLLLLALGSALRSPQPPEARAKLCGHHLVRALVRVCGGPRWSPEATQPVDTRDREWGQAGRMDTHG</sequence>
<accession>Q4KMB3</accession>
<protein>
    <submittedName>
        <fullName evidence="9">Insl3 protein</fullName>
    </submittedName>
</protein>
<dbReference type="InterPro" id="IPR043387">
    <property type="entry name" value="INSL3/INSL4"/>
</dbReference>
<feature type="region of interest" description="Disordered" evidence="7">
    <location>
        <begin position="47"/>
        <end position="71"/>
    </location>
</feature>
<dbReference type="InterPro" id="IPR036438">
    <property type="entry name" value="Insulin-like_sf"/>
</dbReference>